<keyword evidence="1" id="KW-1133">Transmembrane helix</keyword>
<sequence length="252" mass="29837">MVTLYAIFKVLNLVYFFTSSLYKELSINRNNKDYYFIIQSVFQKIYPDNTKYANLIAQEFSVIAYGIFLWRKPIYDDKFFSYTRTSSSLIVYLMLFLVAIIETLCLHLVLFHFQFYTFSFILLFLNIYTALSLIAHLKAMKMRPIIWSNDKLLIKNGLFANATLDVSNIDSIEVTDKIIDNVRQDKKIKMALLRKIEMHNIKISLKEDIDVHLFYGLKKVVNEVYFYVDDKILFLDEVQIRKNAWQNSLISN</sequence>
<feature type="transmembrane region" description="Helical" evidence="1">
    <location>
        <begin position="90"/>
        <end position="110"/>
    </location>
</feature>
<accession>A0A4U6D802</accession>
<protein>
    <submittedName>
        <fullName evidence="2">Uncharacterized protein</fullName>
    </submittedName>
</protein>
<dbReference type="RefSeq" id="WP_137339265.1">
    <property type="nucleotide sequence ID" value="NZ_BSQH01000029.1"/>
</dbReference>
<evidence type="ECO:0000313" key="3">
    <source>
        <dbReference type="Proteomes" id="UP000304900"/>
    </source>
</evidence>
<keyword evidence="1" id="KW-0812">Transmembrane</keyword>
<keyword evidence="3" id="KW-1185">Reference proteome</keyword>
<dbReference type="AlphaFoldDB" id="A0A4U6D802"/>
<evidence type="ECO:0000256" key="1">
    <source>
        <dbReference type="SAM" id="Phobius"/>
    </source>
</evidence>
<gene>
    <name evidence="2" type="ORF">FDK13_07075</name>
</gene>
<comment type="caution">
    <text evidence="2">The sequence shown here is derived from an EMBL/GenBank/DDBJ whole genome shotgun (WGS) entry which is preliminary data.</text>
</comment>
<dbReference type="OrthoDB" id="979693at2"/>
<name>A0A4U6D802_9BACT</name>
<dbReference type="Proteomes" id="UP000304900">
    <property type="component" value="Unassembled WGS sequence"/>
</dbReference>
<evidence type="ECO:0000313" key="2">
    <source>
        <dbReference type="EMBL" id="TKT93589.1"/>
    </source>
</evidence>
<dbReference type="EMBL" id="SZVO01000002">
    <property type="protein sequence ID" value="TKT93589.1"/>
    <property type="molecule type" value="Genomic_DNA"/>
</dbReference>
<reference evidence="2 3" key="1">
    <citation type="submission" date="2019-05" db="EMBL/GenBank/DDBJ databases">
        <title>Dyadobacter AR-3-8 sp. nov., isolated from arctic soil.</title>
        <authorList>
            <person name="Chaudhary D.K."/>
        </authorList>
    </citation>
    <scope>NUCLEOTIDE SEQUENCE [LARGE SCALE GENOMIC DNA]</scope>
    <source>
        <strain evidence="2 3">AR-3-8</strain>
    </source>
</reference>
<organism evidence="2 3">
    <name type="scientific">Dyadobacter frigoris</name>
    <dbReference type="NCBI Taxonomy" id="2576211"/>
    <lineage>
        <taxon>Bacteria</taxon>
        <taxon>Pseudomonadati</taxon>
        <taxon>Bacteroidota</taxon>
        <taxon>Cytophagia</taxon>
        <taxon>Cytophagales</taxon>
        <taxon>Spirosomataceae</taxon>
        <taxon>Dyadobacter</taxon>
    </lineage>
</organism>
<keyword evidence="1" id="KW-0472">Membrane</keyword>
<proteinExistence type="predicted"/>
<feature type="transmembrane region" description="Helical" evidence="1">
    <location>
        <begin position="116"/>
        <end position="137"/>
    </location>
</feature>